<dbReference type="EMBL" id="LR796177">
    <property type="protein sequence ID" value="CAB4124180.1"/>
    <property type="molecule type" value="Genomic_DNA"/>
</dbReference>
<name>A0A6J5T9V8_9CAUD</name>
<proteinExistence type="predicted"/>
<feature type="region of interest" description="Disordered" evidence="1">
    <location>
        <begin position="1"/>
        <end position="43"/>
    </location>
</feature>
<gene>
    <name evidence="3" type="ORF">UFOVP34_47</name>
    <name evidence="2" type="ORF">UFOVP51_59</name>
</gene>
<sequence>MAKGMNGSEELRFTAPRKRQAMTNDSLEGLRFTPPRKRAPQGDSWGSLIGKSALQGLTSIPDLPANLLHLAERGGRKTLGFLREQAGKPNNIDMGSENDYFSPENVDRPSKWLNAGANKLGLDLVPKPTTATQRIASNAAGFAGGFGPFGLASKGAKALSAINTVGKGAVIGGASGALQEGGVNPLVADLASILAAPTMAAKLNPKNLYSAFKKLPETAAKIPLKIMGLSPKGLNVEAAQAARDLGIDLPASTLTESKLTGLADQFVGKTPYFGNKLGKKYLNAENQTKDALNKIYEDVGPSKTPEIESEIASLYNQVASNLPKDARVKPTHLKNAIDNIKIDTAVLSPGEKDLLNTLETLRNEIEPSSKLISQYGSIKIPLQDFDVNKLIGTKKSLNSIIKWDMDQGVKNQLRNLQKAASKDIAEYGKINPEWYQGFKEADSLFGKVAKREKLEGLLSNKSTNAATDNLSYNALSKAINSPDKNALIKKQVTPETYEKIQKLGTIAKAMAIKNRNVPNPSGTAITSAIGGYLGAFYTPQAIAGAIGTAGLTKLLTDKKLLDLALKLAEKPNTLNVIPFNKRIKEITGYSAAALSKQLQKEQEREDQ</sequence>
<evidence type="ECO:0000313" key="3">
    <source>
        <dbReference type="EMBL" id="CAB4240942.1"/>
    </source>
</evidence>
<accession>A0A6J5T9V8</accession>
<evidence type="ECO:0000256" key="1">
    <source>
        <dbReference type="SAM" id="MobiDB-lite"/>
    </source>
</evidence>
<evidence type="ECO:0000313" key="2">
    <source>
        <dbReference type="EMBL" id="CAB4124180.1"/>
    </source>
</evidence>
<reference evidence="3" key="1">
    <citation type="submission" date="2020-05" db="EMBL/GenBank/DDBJ databases">
        <authorList>
            <person name="Chiriac C."/>
            <person name="Salcher M."/>
            <person name="Ghai R."/>
            <person name="Kavagutti S V."/>
        </authorList>
    </citation>
    <scope>NUCLEOTIDE SEQUENCE</scope>
</reference>
<organism evidence="3">
    <name type="scientific">uncultured Caudovirales phage</name>
    <dbReference type="NCBI Taxonomy" id="2100421"/>
    <lineage>
        <taxon>Viruses</taxon>
        <taxon>Duplodnaviria</taxon>
        <taxon>Heunggongvirae</taxon>
        <taxon>Uroviricota</taxon>
        <taxon>Caudoviricetes</taxon>
        <taxon>Peduoviridae</taxon>
        <taxon>Maltschvirus</taxon>
        <taxon>Maltschvirus maltsch</taxon>
    </lineage>
</organism>
<dbReference type="EMBL" id="LR797816">
    <property type="protein sequence ID" value="CAB4240942.1"/>
    <property type="molecule type" value="Genomic_DNA"/>
</dbReference>
<protein>
    <submittedName>
        <fullName evidence="3">Uncharacterized protein</fullName>
    </submittedName>
</protein>